<dbReference type="InParanoid" id="A0A1S0UCI8"/>
<name>A0A1S0UCI8_LOALO</name>
<organism evidence="1">
    <name type="scientific">Loa loa</name>
    <name type="common">Eye worm</name>
    <name type="synonym">Filaria loa</name>
    <dbReference type="NCBI Taxonomy" id="7209"/>
    <lineage>
        <taxon>Eukaryota</taxon>
        <taxon>Metazoa</taxon>
        <taxon>Ecdysozoa</taxon>
        <taxon>Nematoda</taxon>
        <taxon>Chromadorea</taxon>
        <taxon>Rhabditida</taxon>
        <taxon>Spirurina</taxon>
        <taxon>Spiruromorpha</taxon>
        <taxon>Filarioidea</taxon>
        <taxon>Onchocercidae</taxon>
        <taxon>Loa</taxon>
    </lineage>
</organism>
<reference evidence="1" key="1">
    <citation type="submission" date="2012-04" db="EMBL/GenBank/DDBJ databases">
        <title>The Genome Sequence of Loa loa.</title>
        <authorList>
            <consortium name="The Broad Institute Genome Sequencing Platform"/>
            <consortium name="Broad Institute Genome Sequencing Center for Infectious Disease"/>
            <person name="Nutman T.B."/>
            <person name="Fink D.L."/>
            <person name="Russ C."/>
            <person name="Young S."/>
            <person name="Zeng Q."/>
            <person name="Gargeya S."/>
            <person name="Alvarado L."/>
            <person name="Berlin A."/>
            <person name="Chapman S.B."/>
            <person name="Chen Z."/>
            <person name="Freedman E."/>
            <person name="Gellesch M."/>
            <person name="Goldberg J."/>
            <person name="Griggs A."/>
            <person name="Gujja S."/>
            <person name="Heilman E.R."/>
            <person name="Heiman D."/>
            <person name="Howarth C."/>
            <person name="Mehta T."/>
            <person name="Neiman D."/>
            <person name="Pearson M."/>
            <person name="Roberts A."/>
            <person name="Saif S."/>
            <person name="Shea T."/>
            <person name="Shenoy N."/>
            <person name="Sisk P."/>
            <person name="Stolte C."/>
            <person name="Sykes S."/>
            <person name="White J."/>
            <person name="Yandava C."/>
            <person name="Haas B."/>
            <person name="Henn M.R."/>
            <person name="Nusbaum C."/>
            <person name="Birren B."/>
        </authorList>
    </citation>
    <scope>NUCLEOTIDE SEQUENCE [LARGE SCALE GENOMIC DNA]</scope>
</reference>
<dbReference type="EMBL" id="JH714818">
    <property type="protein sequence ID" value="EJD73390.1"/>
    <property type="molecule type" value="Genomic_DNA"/>
</dbReference>
<dbReference type="AlphaFoldDB" id="A0A1S0UCI8"/>
<evidence type="ECO:0000313" key="1">
    <source>
        <dbReference type="EMBL" id="EJD73390.1"/>
    </source>
</evidence>
<accession>A0A1S0UCI8</accession>
<dbReference type="CTD" id="31252281"/>
<dbReference type="GeneID" id="31252281"/>
<gene>
    <name evidence="1" type="ORF">LOAG_19187</name>
</gene>
<protein>
    <submittedName>
        <fullName evidence="1">Uncharacterized protein</fullName>
    </submittedName>
</protein>
<dbReference type="RefSeq" id="XP_020304352.1">
    <property type="nucleotide sequence ID" value="XM_020451840.1"/>
</dbReference>
<sequence length="56" mass="6540">MSSELNKNNKYPIYVPRQTQHNNRAPYNVLSRKFASYGVVINNEKCVLDSKGYNEF</sequence>
<dbReference type="KEGG" id="loa:LOAG_19187"/>
<proteinExistence type="predicted"/>